<evidence type="ECO:0000313" key="1">
    <source>
        <dbReference type="EMBL" id="CAK0906876.1"/>
    </source>
</evidence>
<sequence length="257" mass="27406">MLQVDMRVSADVHVDRGALAGCSFATSPLHFVLLGGGAASKGKRVSCVALAAAISMCVQLELRARGSKGMWATNRLGVDVASLRRRATKVQRRRWQSLLSRLYRFSGFESSFSGMHRVLETGGAQSAFHGMRVTGMSPDQLAPLSAVVGSAAFGPARGRSGTFKSLFNQDRKPGPANQRTGPAWHAAPGHRSMLATCCTHYRGIAGGIPLGLSTFGRHPVAPLVEQGTCRQLLRYVSVASPDGRVKQPLIAVIREGL</sequence>
<proteinExistence type="predicted"/>
<comment type="caution">
    <text evidence="1">The sequence shown here is derived from an EMBL/GenBank/DDBJ whole genome shotgun (WGS) entry which is preliminary data.</text>
</comment>
<gene>
    <name evidence="1" type="ORF">PCOR1329_LOCUS82056</name>
</gene>
<protein>
    <submittedName>
        <fullName evidence="1">Uncharacterized protein</fullName>
    </submittedName>
</protein>
<accession>A0ABN9Y649</accession>
<name>A0ABN9Y649_9DINO</name>
<organism evidence="1 2">
    <name type="scientific">Prorocentrum cordatum</name>
    <dbReference type="NCBI Taxonomy" id="2364126"/>
    <lineage>
        <taxon>Eukaryota</taxon>
        <taxon>Sar</taxon>
        <taxon>Alveolata</taxon>
        <taxon>Dinophyceae</taxon>
        <taxon>Prorocentrales</taxon>
        <taxon>Prorocentraceae</taxon>
        <taxon>Prorocentrum</taxon>
    </lineage>
</organism>
<keyword evidence="2" id="KW-1185">Reference proteome</keyword>
<dbReference type="Proteomes" id="UP001189429">
    <property type="component" value="Unassembled WGS sequence"/>
</dbReference>
<evidence type="ECO:0000313" key="2">
    <source>
        <dbReference type="Proteomes" id="UP001189429"/>
    </source>
</evidence>
<dbReference type="EMBL" id="CAUYUJ010021760">
    <property type="protein sequence ID" value="CAK0906876.1"/>
    <property type="molecule type" value="Genomic_DNA"/>
</dbReference>
<reference evidence="1" key="1">
    <citation type="submission" date="2023-10" db="EMBL/GenBank/DDBJ databases">
        <authorList>
            <person name="Chen Y."/>
            <person name="Shah S."/>
            <person name="Dougan E. K."/>
            <person name="Thang M."/>
            <person name="Chan C."/>
        </authorList>
    </citation>
    <scope>NUCLEOTIDE SEQUENCE [LARGE SCALE GENOMIC DNA]</scope>
</reference>